<feature type="region of interest" description="Disordered" evidence="4">
    <location>
        <begin position="44"/>
        <end position="70"/>
    </location>
</feature>
<organism evidence="6 7">
    <name type="scientific">Fopius arisanus</name>
    <dbReference type="NCBI Taxonomy" id="64838"/>
    <lineage>
        <taxon>Eukaryota</taxon>
        <taxon>Metazoa</taxon>
        <taxon>Ecdysozoa</taxon>
        <taxon>Arthropoda</taxon>
        <taxon>Hexapoda</taxon>
        <taxon>Insecta</taxon>
        <taxon>Pterygota</taxon>
        <taxon>Neoptera</taxon>
        <taxon>Endopterygota</taxon>
        <taxon>Hymenoptera</taxon>
        <taxon>Apocrita</taxon>
        <taxon>Ichneumonoidea</taxon>
        <taxon>Braconidae</taxon>
        <taxon>Opiinae</taxon>
        <taxon>Fopius</taxon>
    </lineage>
</organism>
<dbReference type="InterPro" id="IPR042791">
    <property type="entry name" value="CDK5RAP2"/>
</dbReference>
<dbReference type="PANTHER" id="PTHR46930">
    <property type="entry name" value="CDK5 REGULATORY SUBUNIT-ASSOCIATED PROTEIN 2"/>
    <property type="match status" value="1"/>
</dbReference>
<accession>A0A9R1TRJ7</accession>
<proteinExistence type="predicted"/>
<keyword evidence="6" id="KW-1185">Reference proteome</keyword>
<feature type="coiled-coil region" evidence="3">
    <location>
        <begin position="209"/>
        <end position="306"/>
    </location>
</feature>
<evidence type="ECO:0000259" key="5">
    <source>
        <dbReference type="Pfam" id="PF07989"/>
    </source>
</evidence>
<feature type="coiled-coil region" evidence="3">
    <location>
        <begin position="73"/>
        <end position="183"/>
    </location>
</feature>
<dbReference type="Proteomes" id="UP000694866">
    <property type="component" value="Unplaced"/>
</dbReference>
<dbReference type="GO" id="GO:0007059">
    <property type="term" value="P:chromosome segregation"/>
    <property type="evidence" value="ECO:0007669"/>
    <property type="project" value="TreeGrafter"/>
</dbReference>
<dbReference type="GO" id="GO:0000242">
    <property type="term" value="C:pericentriolar material"/>
    <property type="evidence" value="ECO:0007669"/>
    <property type="project" value="TreeGrafter"/>
</dbReference>
<keyword evidence="3" id="KW-0175">Coiled coil</keyword>
<dbReference type="PANTHER" id="PTHR46930:SF1">
    <property type="entry name" value="CDK5 REGULATORY SUBUNIT-ASSOCIATED PROTEIN 2"/>
    <property type="match status" value="1"/>
</dbReference>
<feature type="region of interest" description="Disordered" evidence="4">
    <location>
        <begin position="1"/>
        <end position="20"/>
    </location>
</feature>
<comment type="subcellular location">
    <subcellularLocation>
        <location evidence="1">Cytoplasm</location>
    </subcellularLocation>
</comment>
<dbReference type="GO" id="GO:0043015">
    <property type="term" value="F:gamma-tubulin binding"/>
    <property type="evidence" value="ECO:0007669"/>
    <property type="project" value="TreeGrafter"/>
</dbReference>
<feature type="domain" description="Centrosomin N-terminal motif 1" evidence="5">
    <location>
        <begin position="72"/>
        <end position="142"/>
    </location>
</feature>
<feature type="compositionally biased region" description="Polar residues" evidence="4">
    <location>
        <begin position="44"/>
        <end position="55"/>
    </location>
</feature>
<dbReference type="GO" id="GO:0008017">
    <property type="term" value="F:microtubule binding"/>
    <property type="evidence" value="ECO:0007669"/>
    <property type="project" value="TreeGrafter"/>
</dbReference>
<evidence type="ECO:0000256" key="4">
    <source>
        <dbReference type="SAM" id="MobiDB-lite"/>
    </source>
</evidence>
<dbReference type="Pfam" id="PF07989">
    <property type="entry name" value="Cnn_1N"/>
    <property type="match status" value="1"/>
</dbReference>
<name>A0A9R1TRJ7_9HYME</name>
<feature type="coiled-coil region" evidence="3">
    <location>
        <begin position="1286"/>
        <end position="1317"/>
    </location>
</feature>
<feature type="compositionally biased region" description="Basic and acidic residues" evidence="4">
    <location>
        <begin position="540"/>
        <end position="552"/>
    </location>
</feature>
<evidence type="ECO:0000313" key="6">
    <source>
        <dbReference type="Proteomes" id="UP000694866"/>
    </source>
</evidence>
<dbReference type="RefSeq" id="XP_011314285.1">
    <property type="nucleotide sequence ID" value="XM_011315983.1"/>
</dbReference>
<gene>
    <name evidence="7" type="primary">cnn</name>
</gene>
<dbReference type="GO" id="GO:0090266">
    <property type="term" value="P:regulation of mitotic cell cycle spindle assembly checkpoint"/>
    <property type="evidence" value="ECO:0007669"/>
    <property type="project" value="TreeGrafter"/>
</dbReference>
<feature type="compositionally biased region" description="Polar residues" evidence="4">
    <location>
        <begin position="386"/>
        <end position="399"/>
    </location>
</feature>
<dbReference type="GO" id="GO:0046600">
    <property type="term" value="P:negative regulation of centriole replication"/>
    <property type="evidence" value="ECO:0007669"/>
    <property type="project" value="TreeGrafter"/>
</dbReference>
<evidence type="ECO:0000256" key="3">
    <source>
        <dbReference type="SAM" id="Coils"/>
    </source>
</evidence>
<dbReference type="OrthoDB" id="10255000at2759"/>
<evidence type="ECO:0000256" key="2">
    <source>
        <dbReference type="ARBA" id="ARBA00022490"/>
    </source>
</evidence>
<feature type="coiled-coil region" evidence="3">
    <location>
        <begin position="415"/>
        <end position="452"/>
    </location>
</feature>
<dbReference type="CTD" id="36491"/>
<protein>
    <submittedName>
        <fullName evidence="7">Centrosomin isoform X1</fullName>
    </submittedName>
</protein>
<feature type="coiled-coil region" evidence="3">
    <location>
        <begin position="1055"/>
        <end position="1174"/>
    </location>
</feature>
<evidence type="ECO:0000313" key="7">
    <source>
        <dbReference type="RefSeq" id="XP_011314285.1"/>
    </source>
</evidence>
<dbReference type="GO" id="GO:0001578">
    <property type="term" value="P:microtubule bundle formation"/>
    <property type="evidence" value="ECO:0007669"/>
    <property type="project" value="TreeGrafter"/>
</dbReference>
<dbReference type="GO" id="GO:0035371">
    <property type="term" value="C:microtubule plus-end"/>
    <property type="evidence" value="ECO:0007669"/>
    <property type="project" value="TreeGrafter"/>
</dbReference>
<feature type="compositionally biased region" description="Basic and acidic residues" evidence="4">
    <location>
        <begin position="503"/>
        <end position="519"/>
    </location>
</feature>
<sequence>MFFGGYSYGPSSPTSPTRTNGWGSVCSPFRTTHMPPLQDITMNQTTYLGSGTNPRSPGKVPNGTASGHAGRTIKDYEDQLGILQKENFNLKLRVYFLEEKMGISSADENTIKKNIELNVELESLKKDLIEKQELLSQAAKAFQLHEEQKEAAARNQIQYQQSLDAERQRIEDLEQELSEYKEKLLEPSMYYKEAFGITPEAALENKEKLIQMEEFVESLEAEVKQLSASLEDERSWAQELETERDTLRARLETEVKNREKLTSSRDSDIEELRTRIKELEEDALRRESAAQQLRNELAEKDRLIREKISMLEEKCRACDELAEVAEKRKKQIDQLRVSVKCRDDALTELNNKHRALLNQSENSLVRRMSPPTSPITYDDSPGIRSGQRSGQASGIVSPSKCTSPFDWDCRSRGPLQSHSGDEKDIKELVKELEERDRKLRDQEETKKQLMLKLCNVQETAEATQRDLKKVKADHTKALLAIQEFMARQSRLEQKLTKKEKKIEELKQESSKLRETDSKTKRNAQLSSVKRNLTPDMDEDRLEKKSSSQQRFEEMEIKINDLRGEIDMIKAEKNRLEKQIHDESEELRDQIADKQRRIECLELERDEIKRELVDKENEIKHITSSSLAPVPTPEIEQELLSKTKEIEEKNQKIDQLSRDLQIKTQNLQKLVNTELWSKNKEIAKLHNHMTNQSHERTRNKSESHQDSINSHLDLLLKELNDVGIEVKFSEDLVYLNCRDQSLPDIKNLADHVQQLSIQKNDLEKEVEYLKWLKLISKTDIESDESNGFESEKSKEYCELLRGHLKSLVKFMKEMLKSSNYSINDEYKKMVLDVLVGSRILSEDFVHALEGVNSFSKRELTLEDLCTCRDFKRSRSNVMDEKSDSEAFSEPDRSVSLARIGLQEIPEKYSNRVRYSKYSKNFSDSEDSVDYIPYHKTYQNDLNEIDWAYHLQELKETNNSLYSELMELRNDLMRRSPMSDIDEKLKPIILKLEKCQSFCDKLQGSIDRKMQEGLIKKDSKQNCVRKVQLEKKITDVENMTMDIHYKESNERKNAEMMVGLNRENEGLRMRVKKLEEDNEGVRDNVVMLNKELDRLTLSQSQVLVENTKLTNDKLRLEQEIRKAEGRFEAGLKDLKEKFEKEVAELNLINDSQRGRLQELEAANKELRRQVVVCETSDSAPSSSGISSIPADGTLKQTCDDLLQVFHYNGSQYWHPVNYPPSTGRSKSSCSPDLGIESDAAVSTTRPLKDTLKITESMTNLLSDEEHCNNNRGLRDLDRESPLHLEGGHNYSLDEVEALKQENEALKRRLMKTKRALEDTFKHLSASNKNKKNVEKAITKQLMITKSILQKTRTYEESFDN</sequence>
<dbReference type="KEGG" id="fas:105273508"/>
<dbReference type="InterPro" id="IPR012943">
    <property type="entry name" value="Cnn_1N"/>
</dbReference>
<dbReference type="GO" id="GO:0007099">
    <property type="term" value="P:centriole replication"/>
    <property type="evidence" value="ECO:0007669"/>
    <property type="project" value="TreeGrafter"/>
</dbReference>
<dbReference type="GeneID" id="105273508"/>
<keyword evidence="2" id="KW-0963">Cytoplasm</keyword>
<dbReference type="GO" id="GO:0000132">
    <property type="term" value="P:establishment of mitotic spindle orientation"/>
    <property type="evidence" value="ECO:0007669"/>
    <property type="project" value="TreeGrafter"/>
</dbReference>
<evidence type="ECO:0000256" key="1">
    <source>
        <dbReference type="ARBA" id="ARBA00004496"/>
    </source>
</evidence>
<feature type="region of interest" description="Disordered" evidence="4">
    <location>
        <begin position="503"/>
        <end position="552"/>
    </location>
</feature>
<feature type="compositionally biased region" description="Low complexity" evidence="4">
    <location>
        <begin position="1"/>
        <end position="17"/>
    </location>
</feature>
<reference evidence="7" key="1">
    <citation type="submission" date="2025-08" db="UniProtKB">
        <authorList>
            <consortium name="RefSeq"/>
        </authorList>
    </citation>
    <scope>IDENTIFICATION</scope>
    <source>
        <strain evidence="7">USDA-PBARC FA_bdor</strain>
        <tissue evidence="7">Whole organism</tissue>
    </source>
</reference>
<dbReference type="GO" id="GO:0097431">
    <property type="term" value="C:mitotic spindle pole"/>
    <property type="evidence" value="ECO:0007669"/>
    <property type="project" value="TreeGrafter"/>
</dbReference>
<dbReference type="GO" id="GO:0005737">
    <property type="term" value="C:cytoplasm"/>
    <property type="evidence" value="ECO:0007669"/>
    <property type="project" value="UniProtKB-SubCell"/>
</dbReference>
<feature type="region of interest" description="Disordered" evidence="4">
    <location>
        <begin position="366"/>
        <end position="399"/>
    </location>
</feature>